<reference evidence="5" key="1">
    <citation type="submission" date="2012-12" db="EMBL/GenBank/DDBJ databases">
        <authorList>
            <person name="Hellsten U."/>
            <person name="Grimwood J."/>
            <person name="Chapman J.A."/>
            <person name="Shapiro H."/>
            <person name="Aerts A."/>
            <person name="Otillar R.P."/>
            <person name="Terry A.Y."/>
            <person name="Boore J.L."/>
            <person name="Simakov O."/>
            <person name="Marletaz F."/>
            <person name="Cho S.-J."/>
            <person name="Edsinger-Gonzales E."/>
            <person name="Havlak P."/>
            <person name="Kuo D.-H."/>
            <person name="Larsson T."/>
            <person name="Lv J."/>
            <person name="Arendt D."/>
            <person name="Savage R."/>
            <person name="Osoegawa K."/>
            <person name="de Jong P."/>
            <person name="Lindberg D.R."/>
            <person name="Seaver E.C."/>
            <person name="Weisblat D.A."/>
            <person name="Putnam N.H."/>
            <person name="Grigoriev I.V."/>
            <person name="Rokhsar D.S."/>
        </authorList>
    </citation>
    <scope>NUCLEOTIDE SEQUENCE</scope>
    <source>
        <strain evidence="5">I ESC-2004</strain>
    </source>
</reference>
<evidence type="ECO:0000313" key="4">
    <source>
        <dbReference type="EnsemblMetazoa" id="CapteP24332"/>
    </source>
</evidence>
<dbReference type="Proteomes" id="UP000014760">
    <property type="component" value="Unassembled WGS sequence"/>
</dbReference>
<reference evidence="4" key="3">
    <citation type="submission" date="2015-06" db="UniProtKB">
        <authorList>
            <consortium name="EnsemblMetazoa"/>
        </authorList>
    </citation>
    <scope>IDENTIFICATION</scope>
</reference>
<dbReference type="EnsemblMetazoa" id="CapteT24332">
    <property type="protein sequence ID" value="CapteP24332"/>
    <property type="gene ID" value="CapteG24332"/>
</dbReference>
<dbReference type="GO" id="GO:0070131">
    <property type="term" value="P:positive regulation of mitochondrial translation"/>
    <property type="evidence" value="ECO:0007669"/>
    <property type="project" value="TreeGrafter"/>
</dbReference>
<evidence type="ECO:0000259" key="2">
    <source>
        <dbReference type="Pfam" id="PF02582"/>
    </source>
</evidence>
<dbReference type="OrthoDB" id="242766at2759"/>
<dbReference type="GO" id="GO:0005739">
    <property type="term" value="C:mitochondrion"/>
    <property type="evidence" value="ECO:0007669"/>
    <property type="project" value="UniProtKB-ARBA"/>
</dbReference>
<dbReference type="OMA" id="KLGMWEA"/>
<dbReference type="HOGENOM" id="CLU_011220_4_0_1"/>
<dbReference type="FunCoup" id="R7VEU7">
    <property type="interactions" value="68"/>
</dbReference>
<keyword evidence="5" id="KW-1185">Reference proteome</keyword>
<name>R7VEU7_CAPTE</name>
<comment type="similarity">
    <text evidence="1">Belongs to the RMD1/sif2 family.</text>
</comment>
<dbReference type="STRING" id="283909.R7VEU7"/>
<reference evidence="3 5" key="2">
    <citation type="journal article" date="2013" name="Nature">
        <title>Insights into bilaterian evolution from three spiralian genomes.</title>
        <authorList>
            <person name="Simakov O."/>
            <person name="Marletaz F."/>
            <person name="Cho S.J."/>
            <person name="Edsinger-Gonzales E."/>
            <person name="Havlak P."/>
            <person name="Hellsten U."/>
            <person name="Kuo D.H."/>
            <person name="Larsson T."/>
            <person name="Lv J."/>
            <person name="Arendt D."/>
            <person name="Savage R."/>
            <person name="Osoegawa K."/>
            <person name="de Jong P."/>
            <person name="Grimwood J."/>
            <person name="Chapman J.A."/>
            <person name="Shapiro H."/>
            <person name="Aerts A."/>
            <person name="Otillar R.P."/>
            <person name="Terry A.Y."/>
            <person name="Boore J.L."/>
            <person name="Grigoriev I.V."/>
            <person name="Lindberg D.R."/>
            <person name="Seaver E.C."/>
            <person name="Weisblat D.A."/>
            <person name="Putnam N.H."/>
            <person name="Rokhsar D.S."/>
        </authorList>
    </citation>
    <scope>NUCLEOTIDE SEQUENCE</scope>
    <source>
        <strain evidence="3 5">I ESC-2004</strain>
    </source>
</reference>
<protein>
    <recommendedName>
        <fullName evidence="2">DUF155 domain-containing protein</fullName>
    </recommendedName>
</protein>
<organism evidence="3">
    <name type="scientific">Capitella teleta</name>
    <name type="common">Polychaete worm</name>
    <dbReference type="NCBI Taxonomy" id="283909"/>
    <lineage>
        <taxon>Eukaryota</taxon>
        <taxon>Metazoa</taxon>
        <taxon>Spiralia</taxon>
        <taxon>Lophotrochozoa</taxon>
        <taxon>Annelida</taxon>
        <taxon>Polychaeta</taxon>
        <taxon>Sedentaria</taxon>
        <taxon>Scolecida</taxon>
        <taxon>Capitellidae</taxon>
        <taxon>Capitella</taxon>
    </lineage>
</organism>
<dbReference type="PANTHER" id="PTHR16255">
    <property type="entry name" value="REQUIRED FOR MEIOTIC NUCLEAR DIVISION PROTEIN 1 HOMOLOG"/>
    <property type="match status" value="1"/>
</dbReference>
<evidence type="ECO:0000313" key="3">
    <source>
        <dbReference type="EMBL" id="ELU17149.1"/>
    </source>
</evidence>
<dbReference type="InterPro" id="IPR003734">
    <property type="entry name" value="DUF155"/>
</dbReference>
<gene>
    <name evidence="3" type="ORF">CAPTEDRAFT_24332</name>
</gene>
<dbReference type="AlphaFoldDB" id="R7VEU7"/>
<feature type="domain" description="DUF155" evidence="2">
    <location>
        <begin position="54"/>
        <end position="235"/>
    </location>
</feature>
<evidence type="ECO:0000256" key="1">
    <source>
        <dbReference type="ARBA" id="ARBA00008306"/>
    </source>
</evidence>
<dbReference type="Pfam" id="PF02582">
    <property type="entry name" value="DUF155"/>
    <property type="match status" value="1"/>
</dbReference>
<evidence type="ECO:0000313" key="5">
    <source>
        <dbReference type="Proteomes" id="UP000014760"/>
    </source>
</evidence>
<sequence>VTAYATSEELHLETLKAHLIEQGLYHMKHCFVSDCKDAIHVEAKYRVDNEPREIFFFREGSVVFWNMPEVERTPVLLSIRTFEDSPYNMELVQEELEDLQYSYTEDTTRLTNEEEIQFQKQEFLDEEGSHQLEKYTFSNALSLSVKLSIWEASLANYVDSIEGIVQDLKEGRKIRATEEEVLRKSGELFTLKHLINLSSDLLDTPDFYWDRNKLENLYNQTRGFLNIVKRTKIMNERLSHCLELTSLLSEHLKDKHHTRLEWMIIWLIFIEVNF</sequence>
<dbReference type="PANTHER" id="PTHR16255:SF1">
    <property type="entry name" value="REQUIRED FOR MEIOTIC NUCLEAR DIVISION PROTEIN 1 HOMOLOG"/>
    <property type="match status" value="1"/>
</dbReference>
<dbReference type="InterPro" id="IPR051624">
    <property type="entry name" value="RMD1/Sad1-interacting"/>
</dbReference>
<feature type="non-terminal residue" evidence="3">
    <location>
        <position position="274"/>
    </location>
</feature>
<dbReference type="EMBL" id="AMQN01017032">
    <property type="status" value="NOT_ANNOTATED_CDS"/>
    <property type="molecule type" value="Genomic_DNA"/>
</dbReference>
<dbReference type="EMBL" id="KB292667">
    <property type="protein sequence ID" value="ELU17149.1"/>
    <property type="molecule type" value="Genomic_DNA"/>
</dbReference>
<feature type="non-terminal residue" evidence="3">
    <location>
        <position position="1"/>
    </location>
</feature>
<accession>R7VEU7</accession>
<proteinExistence type="inferred from homology"/>